<evidence type="ECO:0000313" key="3">
    <source>
        <dbReference type="Proteomes" id="UP001165366"/>
    </source>
</evidence>
<accession>A0ABS9KGZ3</accession>
<reference evidence="2" key="2">
    <citation type="submission" date="2024-05" db="EMBL/GenBank/DDBJ databases">
        <title>Rhodohalobacter halophilus gen. nov., sp. nov., a moderately halophilic member of the family Balneolaceae.</title>
        <authorList>
            <person name="Xia J."/>
        </authorList>
    </citation>
    <scope>NUCLEOTIDE SEQUENCE</scope>
    <source>
        <strain evidence="2">WB101</strain>
    </source>
</reference>
<dbReference type="EMBL" id="JAKLWS010000026">
    <property type="protein sequence ID" value="MCG2590124.1"/>
    <property type="molecule type" value="Genomic_DNA"/>
</dbReference>
<name>A0ABS9KGZ3_9BACT</name>
<reference evidence="2" key="1">
    <citation type="submission" date="2022-01" db="EMBL/GenBank/DDBJ databases">
        <authorList>
            <person name="Wang Y."/>
        </authorList>
    </citation>
    <scope>NUCLEOTIDE SEQUENCE</scope>
    <source>
        <strain evidence="2">WB101</strain>
    </source>
</reference>
<dbReference type="Proteomes" id="UP001165366">
    <property type="component" value="Unassembled WGS sequence"/>
</dbReference>
<organism evidence="2 3">
    <name type="scientific">Rhodohalobacter sulfatireducens</name>
    <dbReference type="NCBI Taxonomy" id="2911366"/>
    <lineage>
        <taxon>Bacteria</taxon>
        <taxon>Pseudomonadati</taxon>
        <taxon>Balneolota</taxon>
        <taxon>Balneolia</taxon>
        <taxon>Balneolales</taxon>
        <taxon>Balneolaceae</taxon>
        <taxon>Rhodohalobacter</taxon>
    </lineage>
</organism>
<keyword evidence="3" id="KW-1185">Reference proteome</keyword>
<keyword evidence="1" id="KW-0812">Transmembrane</keyword>
<gene>
    <name evidence="2" type="ORF">L6773_16215</name>
</gene>
<dbReference type="RefSeq" id="WP_237855481.1">
    <property type="nucleotide sequence ID" value="NZ_JAKLWS010000026.1"/>
</dbReference>
<keyword evidence="1" id="KW-0472">Membrane</keyword>
<sequence length="73" mass="8566">MIQAKERGKPKINGVADEKKVYPGQMIIRAISVIMIQKITLDVRKDDRLLVLLEVFATVFLVIRDWMKREYSF</sequence>
<proteinExistence type="predicted"/>
<evidence type="ECO:0000313" key="2">
    <source>
        <dbReference type="EMBL" id="MCG2590124.1"/>
    </source>
</evidence>
<keyword evidence="1" id="KW-1133">Transmembrane helix</keyword>
<evidence type="ECO:0000256" key="1">
    <source>
        <dbReference type="SAM" id="Phobius"/>
    </source>
</evidence>
<feature type="transmembrane region" description="Helical" evidence="1">
    <location>
        <begin position="49"/>
        <end position="67"/>
    </location>
</feature>
<comment type="caution">
    <text evidence="2">The sequence shown here is derived from an EMBL/GenBank/DDBJ whole genome shotgun (WGS) entry which is preliminary data.</text>
</comment>
<protein>
    <submittedName>
        <fullName evidence="2">Uncharacterized protein</fullName>
    </submittedName>
</protein>